<comment type="caution">
    <text evidence="2">The sequence shown here is derived from an EMBL/GenBank/DDBJ whole genome shotgun (WGS) entry which is preliminary data.</text>
</comment>
<keyword evidence="3" id="KW-1185">Reference proteome</keyword>
<accession>A0AAV7QPP2</accession>
<evidence type="ECO:0000313" key="3">
    <source>
        <dbReference type="Proteomes" id="UP001066276"/>
    </source>
</evidence>
<dbReference type="AlphaFoldDB" id="A0AAV7QPP2"/>
<sequence>MEVHGSPSLFSREENQEEADIWVRFMAMGQLKSLEWAKKMVAAQGVQQLSETPAVTNTDEVQASDSGLCLLSEESDAAPAKSGPRRAKKDNEEQEAAGTSGVPLTAGGLAPVRSMPIAQEKTGHPAPGASGQGLQVGLGKMMEAMHSFMASAKALAGLGMDEQGASNRRECAGQVWGQDTNSLPKVQGEASAPGAEVSDRVASDTLAGGSDKRTVVRPDPPLLSRRSSQA</sequence>
<feature type="region of interest" description="Disordered" evidence="1">
    <location>
        <begin position="167"/>
        <end position="230"/>
    </location>
</feature>
<organism evidence="2 3">
    <name type="scientific">Pleurodeles waltl</name>
    <name type="common">Iberian ribbed newt</name>
    <dbReference type="NCBI Taxonomy" id="8319"/>
    <lineage>
        <taxon>Eukaryota</taxon>
        <taxon>Metazoa</taxon>
        <taxon>Chordata</taxon>
        <taxon>Craniata</taxon>
        <taxon>Vertebrata</taxon>
        <taxon>Euteleostomi</taxon>
        <taxon>Amphibia</taxon>
        <taxon>Batrachia</taxon>
        <taxon>Caudata</taxon>
        <taxon>Salamandroidea</taxon>
        <taxon>Salamandridae</taxon>
        <taxon>Pleurodelinae</taxon>
        <taxon>Pleurodeles</taxon>
    </lineage>
</organism>
<evidence type="ECO:0000313" key="2">
    <source>
        <dbReference type="EMBL" id="KAJ1140315.1"/>
    </source>
</evidence>
<protein>
    <submittedName>
        <fullName evidence="2">Uncharacterized protein</fullName>
    </submittedName>
</protein>
<name>A0AAV7QPP2_PLEWA</name>
<dbReference type="Proteomes" id="UP001066276">
    <property type="component" value="Chromosome 6"/>
</dbReference>
<reference evidence="2" key="1">
    <citation type="journal article" date="2022" name="bioRxiv">
        <title>Sequencing and chromosome-scale assembly of the giantPleurodeles waltlgenome.</title>
        <authorList>
            <person name="Brown T."/>
            <person name="Elewa A."/>
            <person name="Iarovenko S."/>
            <person name="Subramanian E."/>
            <person name="Araus A.J."/>
            <person name="Petzold A."/>
            <person name="Susuki M."/>
            <person name="Suzuki K.-i.T."/>
            <person name="Hayashi T."/>
            <person name="Toyoda A."/>
            <person name="Oliveira C."/>
            <person name="Osipova E."/>
            <person name="Leigh N.D."/>
            <person name="Simon A."/>
            <person name="Yun M.H."/>
        </authorList>
    </citation>
    <scope>NUCLEOTIDE SEQUENCE</scope>
    <source>
        <strain evidence="2">20211129_DDA</strain>
        <tissue evidence="2">Liver</tissue>
    </source>
</reference>
<gene>
    <name evidence="2" type="ORF">NDU88_006672</name>
</gene>
<proteinExistence type="predicted"/>
<dbReference type="EMBL" id="JANPWB010000010">
    <property type="protein sequence ID" value="KAJ1140315.1"/>
    <property type="molecule type" value="Genomic_DNA"/>
</dbReference>
<feature type="region of interest" description="Disordered" evidence="1">
    <location>
        <begin position="73"/>
        <end position="109"/>
    </location>
</feature>
<evidence type="ECO:0000256" key="1">
    <source>
        <dbReference type="SAM" id="MobiDB-lite"/>
    </source>
</evidence>